<name>A0A0L0V686_9BASI</name>
<gene>
    <name evidence="2" type="ORF">PSTG_11884</name>
</gene>
<feature type="compositionally biased region" description="Polar residues" evidence="1">
    <location>
        <begin position="51"/>
        <end position="67"/>
    </location>
</feature>
<feature type="region of interest" description="Disordered" evidence="1">
    <location>
        <begin position="51"/>
        <end position="72"/>
    </location>
</feature>
<evidence type="ECO:0000313" key="3">
    <source>
        <dbReference type="Proteomes" id="UP000054564"/>
    </source>
</evidence>
<keyword evidence="3" id="KW-1185">Reference proteome</keyword>
<dbReference type="Proteomes" id="UP000054564">
    <property type="component" value="Unassembled WGS sequence"/>
</dbReference>
<dbReference type="AlphaFoldDB" id="A0A0L0V686"/>
<comment type="caution">
    <text evidence="2">The sequence shown here is derived from an EMBL/GenBank/DDBJ whole genome shotgun (WGS) entry which is preliminary data.</text>
</comment>
<evidence type="ECO:0000313" key="2">
    <source>
        <dbReference type="EMBL" id="KNE94792.1"/>
    </source>
</evidence>
<dbReference type="EMBL" id="AJIL01000109">
    <property type="protein sequence ID" value="KNE94792.1"/>
    <property type="molecule type" value="Genomic_DNA"/>
</dbReference>
<evidence type="ECO:0000256" key="1">
    <source>
        <dbReference type="SAM" id="MobiDB-lite"/>
    </source>
</evidence>
<accession>A0A0L0V686</accession>
<sequence length="126" mass="13894">MHSRLVPSNHSASILLNPQTQSYDLELYIADVSDRTLIFSSETFNRYLSQNSQSPSLKWSSPTTSSAALRPRMAPTKCLNGSPFLGVQLNSVPLLGNSIKFKSTNLAIPKDNIHKSSNTKGQYPQI</sequence>
<organism evidence="2 3">
    <name type="scientific">Puccinia striiformis f. sp. tritici PST-78</name>
    <dbReference type="NCBI Taxonomy" id="1165861"/>
    <lineage>
        <taxon>Eukaryota</taxon>
        <taxon>Fungi</taxon>
        <taxon>Dikarya</taxon>
        <taxon>Basidiomycota</taxon>
        <taxon>Pucciniomycotina</taxon>
        <taxon>Pucciniomycetes</taxon>
        <taxon>Pucciniales</taxon>
        <taxon>Pucciniaceae</taxon>
        <taxon>Puccinia</taxon>
    </lineage>
</organism>
<reference evidence="3" key="1">
    <citation type="submission" date="2014-03" db="EMBL/GenBank/DDBJ databases">
        <title>The Genome Sequence of Puccinia striiformis f. sp. tritici PST-78.</title>
        <authorList>
            <consortium name="The Broad Institute Genome Sequencing Platform"/>
            <person name="Cuomo C."/>
            <person name="Hulbert S."/>
            <person name="Chen X."/>
            <person name="Walker B."/>
            <person name="Young S.K."/>
            <person name="Zeng Q."/>
            <person name="Gargeya S."/>
            <person name="Fitzgerald M."/>
            <person name="Haas B."/>
            <person name="Abouelleil A."/>
            <person name="Alvarado L."/>
            <person name="Arachchi H.M."/>
            <person name="Berlin A.M."/>
            <person name="Chapman S.B."/>
            <person name="Goldberg J."/>
            <person name="Griggs A."/>
            <person name="Gujja S."/>
            <person name="Hansen M."/>
            <person name="Howarth C."/>
            <person name="Imamovic A."/>
            <person name="Larimer J."/>
            <person name="McCowan C."/>
            <person name="Montmayeur A."/>
            <person name="Murphy C."/>
            <person name="Neiman D."/>
            <person name="Pearson M."/>
            <person name="Priest M."/>
            <person name="Roberts A."/>
            <person name="Saif S."/>
            <person name="Shea T."/>
            <person name="Sisk P."/>
            <person name="Sykes S."/>
            <person name="Wortman J."/>
            <person name="Nusbaum C."/>
            <person name="Birren B."/>
        </authorList>
    </citation>
    <scope>NUCLEOTIDE SEQUENCE [LARGE SCALE GENOMIC DNA]</scope>
    <source>
        <strain evidence="3">race PST-78</strain>
    </source>
</reference>
<protein>
    <submittedName>
        <fullName evidence="2">Uncharacterized protein</fullName>
    </submittedName>
</protein>
<proteinExistence type="predicted"/>